<comment type="caution">
    <text evidence="2">The sequence shown here is derived from an EMBL/GenBank/DDBJ whole genome shotgun (WGS) entry which is preliminary data.</text>
</comment>
<reference evidence="2 3" key="1">
    <citation type="submission" date="2019-07" db="EMBL/GenBank/DDBJ databases">
        <title>Ln-dependent methylotrophs.</title>
        <authorList>
            <person name="Tani A."/>
        </authorList>
    </citation>
    <scope>NUCLEOTIDE SEQUENCE [LARGE SCALE GENOMIC DNA]</scope>
    <source>
        <strain evidence="2 3">SM89A</strain>
    </source>
</reference>
<proteinExistence type="predicted"/>
<accession>A0A549SEJ6</accession>
<organism evidence="2 3">
    <name type="scientific">Methylosinus sporium</name>
    <dbReference type="NCBI Taxonomy" id="428"/>
    <lineage>
        <taxon>Bacteria</taxon>
        <taxon>Pseudomonadati</taxon>
        <taxon>Pseudomonadota</taxon>
        <taxon>Alphaproteobacteria</taxon>
        <taxon>Hyphomicrobiales</taxon>
        <taxon>Methylocystaceae</taxon>
        <taxon>Methylosinus</taxon>
    </lineage>
</organism>
<sequence length="110" mass="12006">MVRASFSHLWEKVASRSEVGRGSQRFPADDVFDNARRLGPSSDPTSSGHLLPQAGEGSAHSSRGCSRHLRPPAAFVILSARSSSNRQEPHARLDQRTRARALGCRRMAEG</sequence>
<protein>
    <submittedName>
        <fullName evidence="2">Uncharacterized protein</fullName>
    </submittedName>
</protein>
<evidence type="ECO:0000256" key="1">
    <source>
        <dbReference type="SAM" id="MobiDB-lite"/>
    </source>
</evidence>
<feature type="compositionally biased region" description="Basic and acidic residues" evidence="1">
    <location>
        <begin position="87"/>
        <end position="97"/>
    </location>
</feature>
<feature type="region of interest" description="Disordered" evidence="1">
    <location>
        <begin position="13"/>
        <end position="67"/>
    </location>
</feature>
<dbReference type="Proteomes" id="UP000316781">
    <property type="component" value="Unassembled WGS sequence"/>
</dbReference>
<gene>
    <name evidence="2" type="ORF">FM996_18850</name>
</gene>
<evidence type="ECO:0000313" key="2">
    <source>
        <dbReference type="EMBL" id="TRL27256.1"/>
    </source>
</evidence>
<evidence type="ECO:0000313" key="3">
    <source>
        <dbReference type="Proteomes" id="UP000316781"/>
    </source>
</evidence>
<feature type="region of interest" description="Disordered" evidence="1">
    <location>
        <begin position="80"/>
        <end position="110"/>
    </location>
</feature>
<name>A0A549SEJ6_METSR</name>
<dbReference type="EMBL" id="VJMF01000088">
    <property type="protein sequence ID" value="TRL27256.1"/>
    <property type="molecule type" value="Genomic_DNA"/>
</dbReference>
<dbReference type="AlphaFoldDB" id="A0A549SEJ6"/>